<evidence type="ECO:0000313" key="3">
    <source>
        <dbReference type="Proteomes" id="UP000276215"/>
    </source>
</evidence>
<keyword evidence="3" id="KW-1185">Reference proteome</keyword>
<name>A0A3N4JZR6_9PEZI</name>
<feature type="compositionally biased region" description="Basic and acidic residues" evidence="1">
    <location>
        <begin position="18"/>
        <end position="27"/>
    </location>
</feature>
<dbReference type="AlphaFoldDB" id="A0A3N4JZR6"/>
<proteinExistence type="predicted"/>
<reference evidence="2 3" key="1">
    <citation type="journal article" date="2018" name="Nat. Ecol. Evol.">
        <title>Pezizomycetes genomes reveal the molecular basis of ectomycorrhizal truffle lifestyle.</title>
        <authorList>
            <person name="Murat C."/>
            <person name="Payen T."/>
            <person name="Noel B."/>
            <person name="Kuo A."/>
            <person name="Morin E."/>
            <person name="Chen J."/>
            <person name="Kohler A."/>
            <person name="Krizsan K."/>
            <person name="Balestrini R."/>
            <person name="Da Silva C."/>
            <person name="Montanini B."/>
            <person name="Hainaut M."/>
            <person name="Levati E."/>
            <person name="Barry K.W."/>
            <person name="Belfiori B."/>
            <person name="Cichocki N."/>
            <person name="Clum A."/>
            <person name="Dockter R.B."/>
            <person name="Fauchery L."/>
            <person name="Guy J."/>
            <person name="Iotti M."/>
            <person name="Le Tacon F."/>
            <person name="Lindquist E.A."/>
            <person name="Lipzen A."/>
            <person name="Malagnac F."/>
            <person name="Mello A."/>
            <person name="Molinier V."/>
            <person name="Miyauchi S."/>
            <person name="Poulain J."/>
            <person name="Riccioni C."/>
            <person name="Rubini A."/>
            <person name="Sitrit Y."/>
            <person name="Splivallo R."/>
            <person name="Traeger S."/>
            <person name="Wang M."/>
            <person name="Zifcakova L."/>
            <person name="Wipf D."/>
            <person name="Zambonelli A."/>
            <person name="Paolocci F."/>
            <person name="Nowrousian M."/>
            <person name="Ottonello S."/>
            <person name="Baldrian P."/>
            <person name="Spatafora J.W."/>
            <person name="Henrissat B."/>
            <person name="Nagy L.G."/>
            <person name="Aury J.M."/>
            <person name="Wincker P."/>
            <person name="Grigoriev I.V."/>
            <person name="Bonfante P."/>
            <person name="Martin F.M."/>
        </authorList>
    </citation>
    <scope>NUCLEOTIDE SEQUENCE [LARGE SCALE GENOMIC DNA]</scope>
    <source>
        <strain evidence="2 3">120613-1</strain>
    </source>
</reference>
<organism evidence="2 3">
    <name type="scientific">Choiromyces venosus 120613-1</name>
    <dbReference type="NCBI Taxonomy" id="1336337"/>
    <lineage>
        <taxon>Eukaryota</taxon>
        <taxon>Fungi</taxon>
        <taxon>Dikarya</taxon>
        <taxon>Ascomycota</taxon>
        <taxon>Pezizomycotina</taxon>
        <taxon>Pezizomycetes</taxon>
        <taxon>Pezizales</taxon>
        <taxon>Tuberaceae</taxon>
        <taxon>Choiromyces</taxon>
    </lineage>
</organism>
<gene>
    <name evidence="2" type="ORF">L873DRAFT_103866</name>
</gene>
<sequence>MLSGSQNPNVPEGIPKNTKNEEFGGDRRKMIGGGRLALHQIFPCAIFFGMP</sequence>
<accession>A0A3N4JZR6</accession>
<feature type="region of interest" description="Disordered" evidence="1">
    <location>
        <begin position="1"/>
        <end position="27"/>
    </location>
</feature>
<evidence type="ECO:0000256" key="1">
    <source>
        <dbReference type="SAM" id="MobiDB-lite"/>
    </source>
</evidence>
<protein>
    <submittedName>
        <fullName evidence="2">Uncharacterized protein</fullName>
    </submittedName>
</protein>
<dbReference type="EMBL" id="ML120361">
    <property type="protein sequence ID" value="RPB03856.1"/>
    <property type="molecule type" value="Genomic_DNA"/>
</dbReference>
<evidence type="ECO:0000313" key="2">
    <source>
        <dbReference type="EMBL" id="RPB03856.1"/>
    </source>
</evidence>
<dbReference type="Proteomes" id="UP000276215">
    <property type="component" value="Unassembled WGS sequence"/>
</dbReference>